<evidence type="ECO:0000259" key="1">
    <source>
        <dbReference type="Pfam" id="PF01609"/>
    </source>
</evidence>
<dbReference type="GO" id="GO:0003677">
    <property type="term" value="F:DNA binding"/>
    <property type="evidence" value="ECO:0007669"/>
    <property type="project" value="InterPro"/>
</dbReference>
<dbReference type="Pfam" id="PF01609">
    <property type="entry name" value="DDE_Tnp_1"/>
    <property type="match status" value="1"/>
</dbReference>
<proteinExistence type="predicted"/>
<organism evidence="2">
    <name type="scientific">hydrothermal vent metagenome</name>
    <dbReference type="NCBI Taxonomy" id="652676"/>
    <lineage>
        <taxon>unclassified sequences</taxon>
        <taxon>metagenomes</taxon>
        <taxon>ecological metagenomes</taxon>
    </lineage>
</organism>
<gene>
    <name evidence="2" type="ORF">MNBD_GAMMA22-2541</name>
</gene>
<sequence length="145" mass="16545">MYCIAKGKDHKQYEDGNKVSIASSATGNLIVGVVSHEKSIYDGHTLPDVLEHIEQSRGKAVKRAVVDRGYRGKNEVNGTAIILPKKALKKDNRYQRDKKRKQCRRRAAIEPIIGDLKSDYHYAETFLKVSQEMRSTCYWPQRHGT</sequence>
<dbReference type="EMBL" id="UOFS01000008">
    <property type="protein sequence ID" value="VAW91947.1"/>
    <property type="molecule type" value="Genomic_DNA"/>
</dbReference>
<dbReference type="GO" id="GO:0004803">
    <property type="term" value="F:transposase activity"/>
    <property type="evidence" value="ECO:0007669"/>
    <property type="project" value="InterPro"/>
</dbReference>
<dbReference type="PANTHER" id="PTHR33803">
    <property type="entry name" value="IS1478 TRANSPOSASE"/>
    <property type="match status" value="1"/>
</dbReference>
<dbReference type="AlphaFoldDB" id="A0A3B0ZX49"/>
<name>A0A3B0ZX49_9ZZZZ</name>
<accession>A0A3B0ZX49</accession>
<dbReference type="PANTHER" id="PTHR33803:SF3">
    <property type="entry name" value="BLL1974 PROTEIN"/>
    <property type="match status" value="1"/>
</dbReference>
<evidence type="ECO:0000313" key="2">
    <source>
        <dbReference type="EMBL" id="VAW91947.1"/>
    </source>
</evidence>
<dbReference type="GO" id="GO:0006313">
    <property type="term" value="P:DNA transposition"/>
    <property type="evidence" value="ECO:0007669"/>
    <property type="project" value="InterPro"/>
</dbReference>
<protein>
    <submittedName>
        <fullName evidence="2">ISPg7, transposase</fullName>
    </submittedName>
</protein>
<reference evidence="2" key="1">
    <citation type="submission" date="2018-06" db="EMBL/GenBank/DDBJ databases">
        <authorList>
            <person name="Zhirakovskaya E."/>
        </authorList>
    </citation>
    <scope>NUCLEOTIDE SEQUENCE</scope>
</reference>
<dbReference type="InterPro" id="IPR002559">
    <property type="entry name" value="Transposase_11"/>
</dbReference>
<feature type="domain" description="Transposase IS4-like" evidence="1">
    <location>
        <begin position="6"/>
        <end position="123"/>
    </location>
</feature>